<gene>
    <name evidence="1" type="ordered locus">M1425_1839</name>
</gene>
<dbReference type="AlphaFoldDB" id="C3MY27"/>
<dbReference type="Proteomes" id="UP000001350">
    <property type="component" value="Chromosome"/>
</dbReference>
<dbReference type="InterPro" id="IPR037292">
    <property type="entry name" value="D-63_sf"/>
</dbReference>
<dbReference type="KEGG" id="sia:M1425_1839"/>
<dbReference type="Gene3D" id="1.10.287.660">
    <property type="entry name" value="Helix hairpin bin"/>
    <property type="match status" value="1"/>
</dbReference>
<dbReference type="EMBL" id="CP001400">
    <property type="protein sequence ID" value="ACP38584.1"/>
    <property type="molecule type" value="Genomic_DNA"/>
</dbReference>
<evidence type="ECO:0000313" key="1">
    <source>
        <dbReference type="EMBL" id="ACP38584.1"/>
    </source>
</evidence>
<proteinExistence type="predicted"/>
<dbReference type="HOGENOM" id="CLU_208837_0_0_2"/>
<dbReference type="RefSeq" id="WP_012711814.1">
    <property type="nucleotide sequence ID" value="NC_012588.1"/>
</dbReference>
<reference evidence="1 2" key="1">
    <citation type="journal article" date="2009" name="Proc. Natl. Acad. Sci. U.S.A.">
        <title>Biogeography of the Sulfolobus islandicus pan-genome.</title>
        <authorList>
            <person name="Reno M.L."/>
            <person name="Held N.L."/>
            <person name="Fields C.J."/>
            <person name="Burke P.V."/>
            <person name="Whitaker R.J."/>
        </authorList>
    </citation>
    <scope>NUCLEOTIDE SEQUENCE [LARGE SCALE GENOMIC DNA]</scope>
    <source>
        <strain evidence="2">M.14.25 / Kamchatka #1</strain>
    </source>
</reference>
<evidence type="ECO:0000313" key="2">
    <source>
        <dbReference type="Proteomes" id="UP000001350"/>
    </source>
</evidence>
<protein>
    <submittedName>
        <fullName evidence="1">Uncharacterized protein</fullName>
    </submittedName>
</protein>
<dbReference type="GeneID" id="7795777"/>
<dbReference type="SUPFAM" id="SSF109801">
    <property type="entry name" value="Hypothetical protein D-63"/>
    <property type="match status" value="1"/>
</dbReference>
<dbReference type="InterPro" id="IPR029012">
    <property type="entry name" value="Helix_hairpin_bin_sf"/>
</dbReference>
<name>C3MY27_SACI4</name>
<dbReference type="InterPro" id="IPR048986">
    <property type="entry name" value="SSV1_D-63"/>
</dbReference>
<organism evidence="1 2">
    <name type="scientific">Saccharolobus islandicus (strain M.14.25 / Kamchatka #1)</name>
    <name type="common">Sulfolobus islandicus</name>
    <dbReference type="NCBI Taxonomy" id="427317"/>
    <lineage>
        <taxon>Archaea</taxon>
        <taxon>Thermoproteota</taxon>
        <taxon>Thermoprotei</taxon>
        <taxon>Sulfolobales</taxon>
        <taxon>Sulfolobaceae</taxon>
        <taxon>Saccharolobus</taxon>
    </lineage>
</organism>
<sequence>MTETITEKELFLQLDEDVRELLSIIHNIRIDYITENYDKGKVEKALFLAQKIEAELYQLVR</sequence>
<dbReference type="Pfam" id="PF20940">
    <property type="entry name" value="SSV1_D-63"/>
    <property type="match status" value="1"/>
</dbReference>
<accession>C3MY27</accession>